<feature type="domain" description="VOC" evidence="5">
    <location>
        <begin position="3"/>
        <end position="120"/>
    </location>
</feature>
<evidence type="ECO:0000256" key="1">
    <source>
        <dbReference type="ARBA" id="ARBA00030291"/>
    </source>
</evidence>
<evidence type="ECO:0000256" key="3">
    <source>
        <dbReference type="ARBA" id="ARBA00032460"/>
    </source>
</evidence>
<dbReference type="PANTHER" id="PTHR46036">
    <property type="entry name" value="LACTOYLGLUTATHIONE LYASE"/>
    <property type="match status" value="1"/>
</dbReference>
<gene>
    <name evidence="6" type="ORF">KL86CLO1_12748</name>
</gene>
<dbReference type="Gene3D" id="3.10.180.10">
    <property type="entry name" value="2,3-Dihydroxybiphenyl 1,2-Dioxygenase, domain 1"/>
    <property type="match status" value="1"/>
</dbReference>
<organism evidence="6">
    <name type="scientific">uncultured Eubacteriales bacterium</name>
    <dbReference type="NCBI Taxonomy" id="172733"/>
    <lineage>
        <taxon>Bacteria</taxon>
        <taxon>Bacillati</taxon>
        <taxon>Bacillota</taxon>
        <taxon>Clostridia</taxon>
        <taxon>Eubacteriales</taxon>
        <taxon>environmental samples</taxon>
    </lineage>
</organism>
<dbReference type="SUPFAM" id="SSF54593">
    <property type="entry name" value="Glyoxalase/Bleomycin resistance protein/Dihydroxybiphenyl dioxygenase"/>
    <property type="match status" value="1"/>
</dbReference>
<dbReference type="PROSITE" id="PS51819">
    <property type="entry name" value="VOC"/>
    <property type="match status" value="1"/>
</dbReference>
<evidence type="ECO:0000259" key="5">
    <source>
        <dbReference type="PROSITE" id="PS51819"/>
    </source>
</evidence>
<evidence type="ECO:0000313" key="6">
    <source>
        <dbReference type="EMBL" id="SBW09836.1"/>
    </source>
</evidence>
<sequence>MLRFAHFNFNVLDLDRSLAFYKDALELVPVRKKEAGDGSFTLIYLGDGETGFELELTWLRDRAERYDLGECEFHLAFVTDRYDELYSRHKAMGCVCFENPAMGIYFIEDPDGYWIEIIPADH</sequence>
<accession>A0A212KDR0</accession>
<name>A0A212KDR0_9FIRM</name>
<dbReference type="InterPro" id="IPR037523">
    <property type="entry name" value="VOC_core"/>
</dbReference>
<evidence type="ECO:0000256" key="2">
    <source>
        <dbReference type="ARBA" id="ARBA00030892"/>
    </source>
</evidence>
<protein>
    <recommendedName>
        <fullName evidence="2">Aldoketomutase</fullName>
    </recommendedName>
    <alternativeName>
        <fullName evidence="1">Ketone-aldehyde mutase</fullName>
    </alternativeName>
    <alternativeName>
        <fullName evidence="3">Methylglyoxalase</fullName>
    </alternativeName>
    <alternativeName>
        <fullName evidence="4">S-D-lactoylglutathione methylglyoxal lyase</fullName>
    </alternativeName>
</protein>
<dbReference type="GO" id="GO:0019243">
    <property type="term" value="P:methylglyoxal catabolic process to D-lactate via S-lactoyl-glutathione"/>
    <property type="evidence" value="ECO:0007669"/>
    <property type="project" value="TreeGrafter"/>
</dbReference>
<dbReference type="GO" id="GO:0005737">
    <property type="term" value="C:cytoplasm"/>
    <property type="evidence" value="ECO:0007669"/>
    <property type="project" value="TreeGrafter"/>
</dbReference>
<dbReference type="AlphaFoldDB" id="A0A212KDR0"/>
<evidence type="ECO:0000256" key="4">
    <source>
        <dbReference type="ARBA" id="ARBA00033298"/>
    </source>
</evidence>
<reference evidence="6" key="1">
    <citation type="submission" date="2016-04" db="EMBL/GenBank/DDBJ databases">
        <authorList>
            <person name="Evans L.H."/>
            <person name="Alamgir A."/>
            <person name="Owens N."/>
            <person name="Weber N.D."/>
            <person name="Virtaneva K."/>
            <person name="Barbian K."/>
            <person name="Babar A."/>
            <person name="Rosenke K."/>
        </authorList>
    </citation>
    <scope>NUCLEOTIDE SEQUENCE</scope>
    <source>
        <strain evidence="6">86</strain>
    </source>
</reference>
<dbReference type="PANTHER" id="PTHR46036:SF5">
    <property type="entry name" value="LACTOYLGLUTATHIONE LYASE"/>
    <property type="match status" value="1"/>
</dbReference>
<dbReference type="EMBL" id="FLUN01000001">
    <property type="protein sequence ID" value="SBW09836.1"/>
    <property type="molecule type" value="Genomic_DNA"/>
</dbReference>
<dbReference type="Pfam" id="PF00903">
    <property type="entry name" value="Glyoxalase"/>
    <property type="match status" value="1"/>
</dbReference>
<dbReference type="InterPro" id="IPR029068">
    <property type="entry name" value="Glyas_Bleomycin-R_OHBP_Dase"/>
</dbReference>
<dbReference type="InterPro" id="IPR004360">
    <property type="entry name" value="Glyas_Fos-R_dOase_dom"/>
</dbReference>
<proteinExistence type="predicted"/>
<dbReference type="GO" id="GO:0004462">
    <property type="term" value="F:lactoylglutathione lyase activity"/>
    <property type="evidence" value="ECO:0007669"/>
    <property type="project" value="TreeGrafter"/>
</dbReference>